<keyword evidence="1" id="KW-0812">Transmembrane</keyword>
<protein>
    <submittedName>
        <fullName evidence="2">Uncharacterized protein</fullName>
    </submittedName>
</protein>
<keyword evidence="1" id="KW-1133">Transmembrane helix</keyword>
<evidence type="ECO:0000256" key="1">
    <source>
        <dbReference type="SAM" id="Phobius"/>
    </source>
</evidence>
<feature type="non-terminal residue" evidence="2">
    <location>
        <position position="1"/>
    </location>
</feature>
<organism evidence="2">
    <name type="scientific">marine metagenome</name>
    <dbReference type="NCBI Taxonomy" id="408172"/>
    <lineage>
        <taxon>unclassified sequences</taxon>
        <taxon>metagenomes</taxon>
        <taxon>ecological metagenomes</taxon>
    </lineage>
</organism>
<name>A0A382UZL6_9ZZZZ</name>
<feature type="transmembrane region" description="Helical" evidence="1">
    <location>
        <begin position="129"/>
        <end position="153"/>
    </location>
</feature>
<feature type="transmembrane region" description="Helical" evidence="1">
    <location>
        <begin position="50"/>
        <end position="74"/>
    </location>
</feature>
<feature type="non-terminal residue" evidence="2">
    <location>
        <position position="289"/>
    </location>
</feature>
<feature type="transmembrane region" description="Helical" evidence="1">
    <location>
        <begin position="173"/>
        <end position="194"/>
    </location>
</feature>
<dbReference type="EMBL" id="UINC01148041">
    <property type="protein sequence ID" value="SVD39702.1"/>
    <property type="molecule type" value="Genomic_DNA"/>
</dbReference>
<keyword evidence="1" id="KW-0472">Membrane</keyword>
<proteinExistence type="predicted"/>
<feature type="transmembrane region" description="Helical" evidence="1">
    <location>
        <begin position="257"/>
        <end position="278"/>
    </location>
</feature>
<feature type="transmembrane region" description="Helical" evidence="1">
    <location>
        <begin position="86"/>
        <end position="105"/>
    </location>
</feature>
<evidence type="ECO:0000313" key="2">
    <source>
        <dbReference type="EMBL" id="SVD39702.1"/>
    </source>
</evidence>
<dbReference type="AlphaFoldDB" id="A0A382UZL6"/>
<sequence>ENERLLTLDDGMTLNERIFTKVSGNEISKHDRWFHIPEDWKREYNAYHPLFLICTWGSLMLWIFSMVIGLYYLIENTLQNKIEISWKYITNFSFLILFIAITNYLNKIPYELGRYSGWQSWTAFRLQQIGWYISDTTMLLVFIITPITALYLVNSQVNNLFSKNTRKQLGQGLFMSGMATFGAFLLHRPISYLIHANFPNYIEMNNAEISGFNFNILSYYFPGYGLLMPLVINTLWISMISLFLYQKIMSFKTDGKMLKANLLIGVSIFFYLIYGSFIEQPIEMLPHFL</sequence>
<gene>
    <name evidence="2" type="ORF">METZ01_LOCUS392556</name>
</gene>
<feature type="transmembrane region" description="Helical" evidence="1">
    <location>
        <begin position="224"/>
        <end position="245"/>
    </location>
</feature>
<reference evidence="2" key="1">
    <citation type="submission" date="2018-05" db="EMBL/GenBank/DDBJ databases">
        <authorList>
            <person name="Lanie J.A."/>
            <person name="Ng W.-L."/>
            <person name="Kazmierczak K.M."/>
            <person name="Andrzejewski T.M."/>
            <person name="Davidsen T.M."/>
            <person name="Wayne K.J."/>
            <person name="Tettelin H."/>
            <person name="Glass J.I."/>
            <person name="Rusch D."/>
            <person name="Podicherti R."/>
            <person name="Tsui H.-C.T."/>
            <person name="Winkler M.E."/>
        </authorList>
    </citation>
    <scope>NUCLEOTIDE SEQUENCE</scope>
</reference>
<accession>A0A382UZL6</accession>